<proteinExistence type="predicted"/>
<gene>
    <name evidence="1" type="ORF">OPT61_g10383</name>
</gene>
<reference evidence="1" key="1">
    <citation type="submission" date="2022-11" db="EMBL/GenBank/DDBJ databases">
        <title>Genome Sequence of Boeremia exigua.</title>
        <authorList>
            <person name="Buettner E."/>
        </authorList>
    </citation>
    <scope>NUCLEOTIDE SEQUENCE</scope>
    <source>
        <strain evidence="1">CU02</strain>
    </source>
</reference>
<dbReference type="Proteomes" id="UP001153331">
    <property type="component" value="Unassembled WGS sequence"/>
</dbReference>
<evidence type="ECO:0000313" key="2">
    <source>
        <dbReference type="Proteomes" id="UP001153331"/>
    </source>
</evidence>
<comment type="caution">
    <text evidence="1">The sequence shown here is derived from an EMBL/GenBank/DDBJ whole genome shotgun (WGS) entry which is preliminary data.</text>
</comment>
<protein>
    <submittedName>
        <fullName evidence="1">Uncharacterized protein</fullName>
    </submittedName>
</protein>
<organism evidence="1 2">
    <name type="scientific">Boeremia exigua</name>
    <dbReference type="NCBI Taxonomy" id="749465"/>
    <lineage>
        <taxon>Eukaryota</taxon>
        <taxon>Fungi</taxon>
        <taxon>Dikarya</taxon>
        <taxon>Ascomycota</taxon>
        <taxon>Pezizomycotina</taxon>
        <taxon>Dothideomycetes</taxon>
        <taxon>Pleosporomycetidae</taxon>
        <taxon>Pleosporales</taxon>
        <taxon>Pleosporineae</taxon>
        <taxon>Didymellaceae</taxon>
        <taxon>Boeremia</taxon>
    </lineage>
</organism>
<sequence length="112" mass="11924">MNEYRVSAARGFAPCCDVRFVAARNGCDLQGPRTIPAARITAMWMIRLNGLGSYELGSALASAGSNGLAARWLEDPELRLQGSSPLLVFPITDARAQTVFARDLAVAVVLGT</sequence>
<evidence type="ECO:0000313" key="1">
    <source>
        <dbReference type="EMBL" id="KAJ8105098.1"/>
    </source>
</evidence>
<accession>A0ACC2HQH1</accession>
<dbReference type="EMBL" id="JAPHNI010001655">
    <property type="protein sequence ID" value="KAJ8105098.1"/>
    <property type="molecule type" value="Genomic_DNA"/>
</dbReference>
<keyword evidence="2" id="KW-1185">Reference proteome</keyword>
<name>A0ACC2HQH1_9PLEO</name>